<keyword evidence="3" id="KW-0238">DNA-binding</keyword>
<sequence>MELRVLRYFLAVAQKRNITKAAQELLISQPTLSKQLADLEDELGVQLFIRGHRQITLTDEGEYLQTQAREIIQLVEQTALNIKGQEVISGTISIGAGESIAMNRIMQILSGIVKDYPDVKVRLISGNADEMETALQHGSIDFAVLMGNRSLNNYHHIQLPEKDQWGLIMRKDDSLANKVEITPEDIAGLPLLMSEQAIEEHRFQSWWGNLDRKMNIIGTYSLLFNAQLMVAQGSAYMISFDNLINNSNNSQLTFRPLSPTLTETTSVIWKKNVTQSKAAQLFMKRLLASLDTCA</sequence>
<protein>
    <submittedName>
        <fullName evidence="6">LysR substrate binding domain protein</fullName>
    </submittedName>
</protein>
<dbReference type="InterPro" id="IPR036390">
    <property type="entry name" value="WH_DNA-bd_sf"/>
</dbReference>
<comment type="similarity">
    <text evidence="1">Belongs to the LysR transcriptional regulatory family.</text>
</comment>
<dbReference type="Pfam" id="PF00126">
    <property type="entry name" value="HTH_1"/>
    <property type="match status" value="1"/>
</dbReference>
<dbReference type="RefSeq" id="WP_003713766.1">
    <property type="nucleotide sequence ID" value="NZ_AEKL01000065.1"/>
</dbReference>
<evidence type="ECO:0000259" key="5">
    <source>
        <dbReference type="PROSITE" id="PS50931"/>
    </source>
</evidence>
<dbReference type="CDD" id="cd05466">
    <property type="entry name" value="PBP2_LTTR_substrate"/>
    <property type="match status" value="1"/>
</dbReference>
<dbReference type="GO" id="GO:0003677">
    <property type="term" value="F:DNA binding"/>
    <property type="evidence" value="ECO:0007669"/>
    <property type="project" value="UniProtKB-KW"/>
</dbReference>
<dbReference type="GO" id="GO:0003700">
    <property type="term" value="F:DNA-binding transcription factor activity"/>
    <property type="evidence" value="ECO:0007669"/>
    <property type="project" value="InterPro"/>
</dbReference>
<accession>E3C9G4</accession>
<dbReference type="FunFam" id="1.10.10.10:FF:000001">
    <property type="entry name" value="LysR family transcriptional regulator"/>
    <property type="match status" value="1"/>
</dbReference>
<dbReference type="OrthoDB" id="9803735at2"/>
<proteinExistence type="inferred from homology"/>
<dbReference type="Pfam" id="PF03466">
    <property type="entry name" value="LysR_substrate"/>
    <property type="match status" value="1"/>
</dbReference>
<dbReference type="PANTHER" id="PTHR30419">
    <property type="entry name" value="HTH-TYPE TRANSCRIPTIONAL REGULATOR YBHD"/>
    <property type="match status" value="1"/>
</dbReference>
<dbReference type="PROSITE" id="PS50931">
    <property type="entry name" value="HTH_LYSR"/>
    <property type="match status" value="1"/>
</dbReference>
<dbReference type="InterPro" id="IPR000847">
    <property type="entry name" value="LysR_HTH_N"/>
</dbReference>
<comment type="caution">
    <text evidence="6">The sequence shown here is derived from an EMBL/GenBank/DDBJ whole genome shotgun (WGS) entry which is preliminary data.</text>
</comment>
<dbReference type="Proteomes" id="UP000003070">
    <property type="component" value="Unassembled WGS sequence"/>
</dbReference>
<dbReference type="InterPro" id="IPR050950">
    <property type="entry name" value="HTH-type_LysR_regulators"/>
</dbReference>
<dbReference type="AlphaFoldDB" id="E3C9G4"/>
<dbReference type="EMBL" id="AEKL01000065">
    <property type="protein sequence ID" value="EFQ52627.1"/>
    <property type="molecule type" value="Genomic_DNA"/>
</dbReference>
<dbReference type="SUPFAM" id="SSF53850">
    <property type="entry name" value="Periplasmic binding protein-like II"/>
    <property type="match status" value="1"/>
</dbReference>
<dbReference type="GO" id="GO:0005829">
    <property type="term" value="C:cytosol"/>
    <property type="evidence" value="ECO:0007669"/>
    <property type="project" value="TreeGrafter"/>
</dbReference>
<keyword evidence="2" id="KW-0805">Transcription regulation</keyword>
<dbReference type="Gene3D" id="1.10.10.10">
    <property type="entry name" value="Winged helix-like DNA-binding domain superfamily/Winged helix DNA-binding domain"/>
    <property type="match status" value="1"/>
</dbReference>
<evidence type="ECO:0000256" key="1">
    <source>
        <dbReference type="ARBA" id="ARBA00009437"/>
    </source>
</evidence>
<evidence type="ECO:0000256" key="3">
    <source>
        <dbReference type="ARBA" id="ARBA00023125"/>
    </source>
</evidence>
<organism evidence="6 7">
    <name type="scientific">Limosilactobacillus oris PB013-T2-3</name>
    <dbReference type="NCBI Taxonomy" id="908339"/>
    <lineage>
        <taxon>Bacteria</taxon>
        <taxon>Bacillati</taxon>
        <taxon>Bacillota</taxon>
        <taxon>Bacilli</taxon>
        <taxon>Lactobacillales</taxon>
        <taxon>Lactobacillaceae</taxon>
        <taxon>Limosilactobacillus</taxon>
    </lineage>
</organism>
<dbReference type="Gene3D" id="3.40.190.290">
    <property type="match status" value="1"/>
</dbReference>
<feature type="domain" description="HTH lysR-type" evidence="5">
    <location>
        <begin position="1"/>
        <end position="58"/>
    </location>
</feature>
<dbReference type="InterPro" id="IPR036388">
    <property type="entry name" value="WH-like_DNA-bd_sf"/>
</dbReference>
<dbReference type="PRINTS" id="PR00039">
    <property type="entry name" value="HTHLYSR"/>
</dbReference>
<dbReference type="SUPFAM" id="SSF46785">
    <property type="entry name" value="Winged helix' DNA-binding domain"/>
    <property type="match status" value="1"/>
</dbReference>
<keyword evidence="4" id="KW-0804">Transcription</keyword>
<gene>
    <name evidence="6" type="ORF">HMPREF9265_1566</name>
</gene>
<evidence type="ECO:0000313" key="7">
    <source>
        <dbReference type="Proteomes" id="UP000003070"/>
    </source>
</evidence>
<dbReference type="InterPro" id="IPR005119">
    <property type="entry name" value="LysR_subst-bd"/>
</dbReference>
<dbReference type="PANTHER" id="PTHR30419:SF8">
    <property type="entry name" value="NITROGEN ASSIMILATION TRANSCRIPTIONAL ACTIVATOR-RELATED"/>
    <property type="match status" value="1"/>
</dbReference>
<dbReference type="eggNOG" id="COG0583">
    <property type="taxonomic scope" value="Bacteria"/>
</dbReference>
<name>E3C9G4_9LACO</name>
<evidence type="ECO:0000256" key="4">
    <source>
        <dbReference type="ARBA" id="ARBA00023163"/>
    </source>
</evidence>
<reference evidence="6 7" key="1">
    <citation type="submission" date="2010-10" db="EMBL/GenBank/DDBJ databases">
        <authorList>
            <person name="Durkin A.S."/>
            <person name="Madupu R."/>
            <person name="Torralba M."/>
            <person name="Gillis M."/>
            <person name="Methe B."/>
            <person name="Sutton G."/>
            <person name="Nelson K.E."/>
        </authorList>
    </citation>
    <scope>NUCLEOTIDE SEQUENCE [LARGE SCALE GENOMIC DNA]</scope>
    <source>
        <strain evidence="6 7">PB013-T2-3</strain>
    </source>
</reference>
<evidence type="ECO:0000313" key="6">
    <source>
        <dbReference type="EMBL" id="EFQ52627.1"/>
    </source>
</evidence>
<evidence type="ECO:0000256" key="2">
    <source>
        <dbReference type="ARBA" id="ARBA00023015"/>
    </source>
</evidence>